<dbReference type="Pfam" id="PF13424">
    <property type="entry name" value="TPR_12"/>
    <property type="match status" value="3"/>
</dbReference>
<evidence type="ECO:0000259" key="3">
    <source>
        <dbReference type="Pfam" id="PF12770"/>
    </source>
</evidence>
<dbReference type="EMBL" id="AESD01000043">
    <property type="protein sequence ID" value="EHJ15069.1"/>
    <property type="molecule type" value="Genomic_DNA"/>
</dbReference>
<protein>
    <submittedName>
        <fullName evidence="4">TPR repeat-containing protein</fullName>
    </submittedName>
</protein>
<evidence type="ECO:0000256" key="1">
    <source>
        <dbReference type="PROSITE-ProRule" id="PRU00339"/>
    </source>
</evidence>
<evidence type="ECO:0000313" key="5">
    <source>
        <dbReference type="Proteomes" id="UP000003477"/>
    </source>
</evidence>
<keyword evidence="1" id="KW-0802">TPR repeat</keyword>
<gene>
    <name evidence="4" type="ORF">CWATWH0003_0272</name>
</gene>
<dbReference type="AlphaFoldDB" id="G5IYC0"/>
<comment type="caution">
    <text evidence="4">The sequence shown here is derived from an EMBL/GenBank/DDBJ whole genome shotgun (WGS) entry which is preliminary data.</text>
</comment>
<dbReference type="InterPro" id="IPR024983">
    <property type="entry name" value="CHAT_dom"/>
</dbReference>
<dbReference type="PATRIC" id="fig|423471.3.peg.248"/>
<dbReference type="Pfam" id="PF12770">
    <property type="entry name" value="CHAT"/>
    <property type="match status" value="1"/>
</dbReference>
<dbReference type="SUPFAM" id="SSF48452">
    <property type="entry name" value="TPR-like"/>
    <property type="match status" value="2"/>
</dbReference>
<dbReference type="Proteomes" id="UP000003477">
    <property type="component" value="Unassembled WGS sequence"/>
</dbReference>
<dbReference type="InterPro" id="IPR011990">
    <property type="entry name" value="TPR-like_helical_dom_sf"/>
</dbReference>
<sequence length="717" mass="80790">MSFNNIGEIYRILGNYSLALTYYEKALIPFQQLNESLFKAATLSNIGTVYNDLGQYSTALNFYNKALVIQQEMTDKQGEGTTLHNLGYAYDKLEQNSTAQEYYQKALIVRRQTKDNQGEALTLNNLGLLYNELGQHSQALDSLEKALKTFKELGDIPNEGNTLDSLGTVYKSLGQYNKALEYYQQALSIQQDIGNRTGEGIVLTNIGDLYQQQGNNSQAISLYQKAIDDVIETIFVDLRGEELQSSFANKHADTYARLINLLWDEGRYQEAFDYVERAKARSFLNQIANRPRDFRIDADVNLLKQEQKLRDEINILNNQLIALNSSIISEKTTEEIQQQLQNKVANLKSTLTNRQQDYSKLLQQIKRNNPETADLVTVNPAKLEEIQSLLDKDTTLVEYFVTEDRILAFIVTHKTLIPVTLLVSKKDLQTTIDTLYEYEFATLENAHPHSLKQLHQNLISPLQPYLSTSKIAIVPHNLLHYIPFAALTNGENYLSDDYALFNLPSASIMRFLEQKRKPQSGTLMALGNPTFDLPFAKQEVETISAMYGNEPLTGQKANENILWSQAAQTGILHLATHGEYNPISPLFSTLYFVPGDGYDGRLETHEIYGLNLQAATNLVVLSACQTQIGKVSDGDEVVGLNRAFLYAGTPSVVASLWNVDDESTSLLMQQFYGYLRAGKSKAEALKLAQQDTRRKYPHPYYWAGFVLTGDSGKLIAD</sequence>
<feature type="repeat" description="TPR" evidence="1">
    <location>
        <begin position="160"/>
        <end position="193"/>
    </location>
</feature>
<organism evidence="4 5">
    <name type="scientific">Crocosphaera watsonii WH 0003</name>
    <dbReference type="NCBI Taxonomy" id="423471"/>
    <lineage>
        <taxon>Bacteria</taxon>
        <taxon>Bacillati</taxon>
        <taxon>Cyanobacteriota</taxon>
        <taxon>Cyanophyceae</taxon>
        <taxon>Oscillatoriophycideae</taxon>
        <taxon>Chroococcales</taxon>
        <taxon>Aphanothecaceae</taxon>
        <taxon>Crocosphaera</taxon>
    </lineage>
</organism>
<keyword evidence="2" id="KW-0175">Coiled coil</keyword>
<evidence type="ECO:0000313" key="4">
    <source>
        <dbReference type="EMBL" id="EHJ15069.1"/>
    </source>
</evidence>
<accession>G5IYC0</accession>
<feature type="coiled-coil region" evidence="2">
    <location>
        <begin position="306"/>
        <end position="357"/>
    </location>
</feature>
<feature type="repeat" description="TPR" evidence="1">
    <location>
        <begin position="80"/>
        <end position="113"/>
    </location>
</feature>
<proteinExistence type="predicted"/>
<feature type="domain" description="CHAT" evidence="3">
    <location>
        <begin position="450"/>
        <end position="710"/>
    </location>
</feature>
<dbReference type="InterPro" id="IPR019734">
    <property type="entry name" value="TPR_rpt"/>
</dbReference>
<dbReference type="SMART" id="SM00028">
    <property type="entry name" value="TPR"/>
    <property type="match status" value="7"/>
</dbReference>
<feature type="repeat" description="TPR" evidence="1">
    <location>
        <begin position="120"/>
        <end position="153"/>
    </location>
</feature>
<reference evidence="4 5" key="1">
    <citation type="journal article" date="2011" name="Front. Microbiol.">
        <title>Two Strains of Crocosphaera watsonii with Highly Conserved Genomes are Distinguished by Strain-Specific Features.</title>
        <authorList>
            <person name="Bench S.R."/>
            <person name="Ilikchyan I.N."/>
            <person name="Tripp H.J."/>
            <person name="Zehr J.P."/>
        </authorList>
    </citation>
    <scope>NUCLEOTIDE SEQUENCE [LARGE SCALE GENOMIC DNA]</scope>
    <source>
        <strain evidence="4 5">WH 0003</strain>
    </source>
</reference>
<feature type="repeat" description="TPR" evidence="1">
    <location>
        <begin position="40"/>
        <end position="73"/>
    </location>
</feature>
<feature type="repeat" description="TPR" evidence="1">
    <location>
        <begin position="200"/>
        <end position="233"/>
    </location>
</feature>
<dbReference type="Gene3D" id="1.25.40.10">
    <property type="entry name" value="Tetratricopeptide repeat domain"/>
    <property type="match status" value="3"/>
</dbReference>
<evidence type="ECO:0000256" key="2">
    <source>
        <dbReference type="SAM" id="Coils"/>
    </source>
</evidence>
<dbReference type="PROSITE" id="PS50293">
    <property type="entry name" value="TPR_REGION"/>
    <property type="match status" value="2"/>
</dbReference>
<dbReference type="PROSITE" id="PS50005">
    <property type="entry name" value="TPR"/>
    <property type="match status" value="5"/>
</dbReference>
<name>G5IYC0_CROWT</name>
<dbReference type="PANTHER" id="PTHR10098:SF108">
    <property type="entry name" value="TETRATRICOPEPTIDE REPEAT PROTEIN 28"/>
    <property type="match status" value="1"/>
</dbReference>
<dbReference type="PANTHER" id="PTHR10098">
    <property type="entry name" value="RAPSYN-RELATED"/>
    <property type="match status" value="1"/>
</dbReference>